<proteinExistence type="predicted"/>
<gene>
    <name evidence="1" type="ORF">DZC73_20065</name>
</gene>
<dbReference type="AlphaFoldDB" id="A0A3N7HMM9"/>
<comment type="caution">
    <text evidence="1">The sequence shown here is derived from an EMBL/GenBank/DDBJ whole genome shotgun (WGS) entry which is preliminary data.</text>
</comment>
<keyword evidence="2" id="KW-1185">Reference proteome</keyword>
<dbReference type="SUPFAM" id="SSF51445">
    <property type="entry name" value="(Trans)glycosidases"/>
    <property type="match status" value="1"/>
</dbReference>
<dbReference type="RefSeq" id="WP_124542144.1">
    <property type="nucleotide sequence ID" value="NZ_QUSW01000005.1"/>
</dbReference>
<evidence type="ECO:0008006" key="3">
    <source>
        <dbReference type="Google" id="ProtNLM"/>
    </source>
</evidence>
<dbReference type="InterPro" id="IPR017853">
    <property type="entry name" value="GH"/>
</dbReference>
<sequence>MSYAQVYGFNTVAVYPHYLLWENDATDLLSKFENFLQIAARHGMKVSPIFFDDCWDANPHLGDQGAPIPGRHNSRWVQSPGDNVKNNYFNGYKPRVRQYVQQIVTALKTDGRILFWEQANEPGCNALGAQRERTIHLMNDARIAIQDTGTTIPIGAPSVQIWEGWYFSDFFSFHPYGGDYPGPYGPNVLNSESMNRGSQSVPGIVSNYGGRSTGYIMWEFGIGRTNTRFPWGNPDGAPEPATPFHGVVYPDGHPWAVNDVVALNGNTANLPLFNVEYYNDNFGALKKTSV</sequence>
<dbReference type="Gene3D" id="3.20.20.80">
    <property type="entry name" value="Glycosidases"/>
    <property type="match status" value="1"/>
</dbReference>
<evidence type="ECO:0000313" key="1">
    <source>
        <dbReference type="EMBL" id="RQP23390.1"/>
    </source>
</evidence>
<dbReference type="Proteomes" id="UP000267464">
    <property type="component" value="Unassembled WGS sequence"/>
</dbReference>
<dbReference type="EMBL" id="QUSW01000005">
    <property type="protein sequence ID" value="RQP23390.1"/>
    <property type="molecule type" value="Genomic_DNA"/>
</dbReference>
<name>A0A3N7HMM9_9BURK</name>
<evidence type="ECO:0000313" key="2">
    <source>
        <dbReference type="Proteomes" id="UP000267464"/>
    </source>
</evidence>
<accession>A0A3N7HMM9</accession>
<dbReference type="OrthoDB" id="9774262at2"/>
<reference evidence="1 2" key="1">
    <citation type="submission" date="2018-08" db="EMBL/GenBank/DDBJ databases">
        <authorList>
            <person name="Khan S.A."/>
            <person name="Jeon C.O."/>
            <person name="Chun B.H."/>
            <person name="Jeong S.E."/>
        </authorList>
    </citation>
    <scope>NUCLEOTIDE SEQUENCE [LARGE SCALE GENOMIC DNA]</scope>
    <source>
        <strain evidence="1 2">S-16</strain>
    </source>
</reference>
<reference evidence="1 2" key="2">
    <citation type="submission" date="2018-12" db="EMBL/GenBank/DDBJ databases">
        <title>Rhizobacter gummiphilus sp. nov., a rubber-degrading bacterium isolated from the soil of a botanical garden in Japan.</title>
        <authorList>
            <person name="Shunsuke S.S."/>
        </authorList>
    </citation>
    <scope>NUCLEOTIDE SEQUENCE [LARGE SCALE GENOMIC DNA]</scope>
    <source>
        <strain evidence="1 2">S-16</strain>
    </source>
</reference>
<organism evidence="1 2">
    <name type="scientific">Piscinibacter terrae</name>
    <dbReference type="NCBI Taxonomy" id="2496871"/>
    <lineage>
        <taxon>Bacteria</taxon>
        <taxon>Pseudomonadati</taxon>
        <taxon>Pseudomonadota</taxon>
        <taxon>Betaproteobacteria</taxon>
        <taxon>Burkholderiales</taxon>
        <taxon>Sphaerotilaceae</taxon>
        <taxon>Piscinibacter</taxon>
    </lineage>
</organism>
<protein>
    <recommendedName>
        <fullName evidence="3">Glycoside hydrolase family 5 domain-containing protein</fullName>
    </recommendedName>
</protein>